<dbReference type="Proteomes" id="UP000480275">
    <property type="component" value="Unassembled WGS sequence"/>
</dbReference>
<dbReference type="GO" id="GO:0006935">
    <property type="term" value="P:chemotaxis"/>
    <property type="evidence" value="ECO:0007669"/>
    <property type="project" value="InterPro"/>
</dbReference>
<evidence type="ECO:0000256" key="8">
    <source>
        <dbReference type="PROSITE-ProRule" id="PRU00284"/>
    </source>
</evidence>
<gene>
    <name evidence="12" type="ORF">GHK24_02465</name>
</gene>
<comment type="subcellular location">
    <subcellularLocation>
        <location evidence="1">Cell membrane</location>
        <topology evidence="1">Multi-pass membrane protein</topology>
    </subcellularLocation>
</comment>
<organism evidence="12 13">
    <name type="scientific">Rhodocyclus tenuis</name>
    <name type="common">Rhodospirillum tenue</name>
    <dbReference type="NCBI Taxonomy" id="1066"/>
    <lineage>
        <taxon>Bacteria</taxon>
        <taxon>Pseudomonadati</taxon>
        <taxon>Pseudomonadota</taxon>
        <taxon>Betaproteobacteria</taxon>
        <taxon>Rhodocyclales</taxon>
        <taxon>Rhodocyclaceae</taxon>
        <taxon>Rhodocyclus</taxon>
    </lineage>
</organism>
<sequence length="542" mass="57649">MSGLMSLRVSTRMQLLVLLTLSGLLALCLVGLFQLKGSLLEDRKEKTQNLIEVALGVLEYHQQLVKDGKLSEDEAKKAARESLRGLRYSGSEYYFILDTDCNYILLPPKPAFEGTNKKDMKDATGKLVVQEVVSVGQQGGGFVNYWFPRAGQDKPEPKLSYSKVYAPWGWVVGTGIYIDDIDAAFRHAALIFGAISLALLAALSFFGWRVSASILRQLGGEPRTATAVMERVAEGDLSADVGSPPHGSLLYALGGMVVALRKLVTEINTDADRVVRNAAEISHASTEVATAAGQQADATSSMAAAIEQMTVSSTHISDSAHDTAQDSQTAMNQAADGGARVDQASAAIRQISSTVSSASQRIIALQGRATQISSIANVIKEIAAQTNLLALNAAIEAARAGEQGRGFAVVADEVRKLAERTSEATTEIEQMIVGIQSDTSGAVDAMNAALPEVEQCVQLAGSAADSLRAIEDGAGRTLERIREMANSTREQSAASTSIAQRVEQVAQMVEETSSTIRGTAETAAELEQIAVSLRSQIGRFKV</sequence>
<evidence type="ECO:0000256" key="5">
    <source>
        <dbReference type="ARBA" id="ARBA00023136"/>
    </source>
</evidence>
<dbReference type="Pfam" id="PF17200">
    <property type="entry name" value="sCache_2"/>
    <property type="match status" value="1"/>
</dbReference>
<keyword evidence="3 10" id="KW-0812">Transmembrane</keyword>
<dbReference type="Gene3D" id="3.30.450.20">
    <property type="entry name" value="PAS domain"/>
    <property type="match status" value="1"/>
</dbReference>
<dbReference type="InterPro" id="IPR033480">
    <property type="entry name" value="sCache_2"/>
</dbReference>
<dbReference type="PRINTS" id="PR00260">
    <property type="entry name" value="CHEMTRNSDUCR"/>
</dbReference>
<dbReference type="FunFam" id="1.10.287.950:FF:000001">
    <property type="entry name" value="Methyl-accepting chemotaxis sensory transducer"/>
    <property type="match status" value="1"/>
</dbReference>
<evidence type="ECO:0000256" key="3">
    <source>
        <dbReference type="ARBA" id="ARBA00022692"/>
    </source>
</evidence>
<keyword evidence="6 8" id="KW-0807">Transducer</keyword>
<proteinExistence type="inferred from homology"/>
<dbReference type="SUPFAM" id="SSF58104">
    <property type="entry name" value="Methyl-accepting chemotaxis protein (MCP) signaling domain"/>
    <property type="match status" value="1"/>
</dbReference>
<evidence type="ECO:0000313" key="13">
    <source>
        <dbReference type="Proteomes" id="UP000480275"/>
    </source>
</evidence>
<name>A0A6L5JTC5_RHOTE</name>
<dbReference type="SMART" id="SM01049">
    <property type="entry name" value="Cache_2"/>
    <property type="match status" value="1"/>
</dbReference>
<evidence type="ECO:0000256" key="9">
    <source>
        <dbReference type="SAM" id="MobiDB-lite"/>
    </source>
</evidence>
<feature type="domain" description="Methyl-accepting transducer" evidence="11">
    <location>
        <begin position="270"/>
        <end position="506"/>
    </location>
</feature>
<evidence type="ECO:0000259" key="11">
    <source>
        <dbReference type="PROSITE" id="PS50111"/>
    </source>
</evidence>
<comment type="caution">
    <text evidence="12">The sequence shown here is derived from an EMBL/GenBank/DDBJ whole genome shotgun (WGS) entry which is preliminary data.</text>
</comment>
<protein>
    <submittedName>
        <fullName evidence="12">Methyl-accepting chemotaxis protein</fullName>
    </submittedName>
</protein>
<keyword evidence="5 10" id="KW-0472">Membrane</keyword>
<dbReference type="PANTHER" id="PTHR32089">
    <property type="entry name" value="METHYL-ACCEPTING CHEMOTAXIS PROTEIN MCPB"/>
    <property type="match status" value="1"/>
</dbReference>
<evidence type="ECO:0000256" key="6">
    <source>
        <dbReference type="ARBA" id="ARBA00023224"/>
    </source>
</evidence>
<dbReference type="SMART" id="SM00283">
    <property type="entry name" value="MA"/>
    <property type="match status" value="1"/>
</dbReference>
<evidence type="ECO:0000256" key="2">
    <source>
        <dbReference type="ARBA" id="ARBA00022475"/>
    </source>
</evidence>
<dbReference type="CDD" id="cd11386">
    <property type="entry name" value="MCP_signal"/>
    <property type="match status" value="1"/>
</dbReference>
<dbReference type="GO" id="GO:0004888">
    <property type="term" value="F:transmembrane signaling receptor activity"/>
    <property type="evidence" value="ECO:0007669"/>
    <property type="project" value="InterPro"/>
</dbReference>
<evidence type="ECO:0000256" key="4">
    <source>
        <dbReference type="ARBA" id="ARBA00022989"/>
    </source>
</evidence>
<dbReference type="AlphaFoldDB" id="A0A6L5JTC5"/>
<accession>A0A6L5JTC5</accession>
<comment type="similarity">
    <text evidence="7">Belongs to the methyl-accepting chemotaxis (MCP) protein family.</text>
</comment>
<feature type="transmembrane region" description="Helical" evidence="10">
    <location>
        <begin position="188"/>
        <end position="208"/>
    </location>
</feature>
<dbReference type="Gene3D" id="1.10.287.950">
    <property type="entry name" value="Methyl-accepting chemotaxis protein"/>
    <property type="match status" value="1"/>
</dbReference>
<dbReference type="OrthoDB" id="8555762at2"/>
<dbReference type="PROSITE" id="PS50111">
    <property type="entry name" value="CHEMOTAXIS_TRANSDUC_2"/>
    <property type="match status" value="1"/>
</dbReference>
<dbReference type="InterPro" id="IPR004090">
    <property type="entry name" value="Chemotax_Me-accpt_rcpt"/>
</dbReference>
<feature type="region of interest" description="Disordered" evidence="9">
    <location>
        <begin position="319"/>
        <end position="338"/>
    </location>
</feature>
<evidence type="ECO:0000313" key="12">
    <source>
        <dbReference type="EMBL" id="MQY50643.1"/>
    </source>
</evidence>
<dbReference type="PANTHER" id="PTHR32089:SF112">
    <property type="entry name" value="LYSOZYME-LIKE PROTEIN-RELATED"/>
    <property type="match status" value="1"/>
</dbReference>
<reference evidence="12 13" key="1">
    <citation type="submission" date="2019-10" db="EMBL/GenBank/DDBJ databases">
        <title>Whole-genome sequence of the purple nonsulfur photosynthetic bacterium Rhodocyclus tenuis.</title>
        <authorList>
            <person name="Kyndt J.A."/>
            <person name="Meyer T.E."/>
        </authorList>
    </citation>
    <scope>NUCLEOTIDE SEQUENCE [LARGE SCALE GENOMIC DNA]</scope>
    <source>
        <strain evidence="12 13">DSM 110</strain>
    </source>
</reference>
<dbReference type="InterPro" id="IPR004089">
    <property type="entry name" value="MCPsignal_dom"/>
</dbReference>
<dbReference type="Pfam" id="PF00015">
    <property type="entry name" value="MCPsignal"/>
    <property type="match status" value="1"/>
</dbReference>
<dbReference type="GO" id="GO:0005886">
    <property type="term" value="C:plasma membrane"/>
    <property type="evidence" value="ECO:0007669"/>
    <property type="project" value="UniProtKB-SubCell"/>
</dbReference>
<evidence type="ECO:0000256" key="10">
    <source>
        <dbReference type="SAM" id="Phobius"/>
    </source>
</evidence>
<keyword evidence="2" id="KW-1003">Cell membrane</keyword>
<keyword evidence="4 10" id="KW-1133">Transmembrane helix</keyword>
<evidence type="ECO:0000256" key="7">
    <source>
        <dbReference type="ARBA" id="ARBA00029447"/>
    </source>
</evidence>
<dbReference type="GO" id="GO:0007165">
    <property type="term" value="P:signal transduction"/>
    <property type="evidence" value="ECO:0007669"/>
    <property type="project" value="UniProtKB-KW"/>
</dbReference>
<dbReference type="EMBL" id="WIXJ01000001">
    <property type="protein sequence ID" value="MQY50643.1"/>
    <property type="molecule type" value="Genomic_DNA"/>
</dbReference>
<evidence type="ECO:0000256" key="1">
    <source>
        <dbReference type="ARBA" id="ARBA00004651"/>
    </source>
</evidence>